<accession>A0A2M4DN94</accession>
<organism evidence="2">
    <name type="scientific">Anopheles darlingi</name>
    <name type="common">Mosquito</name>
    <dbReference type="NCBI Taxonomy" id="43151"/>
    <lineage>
        <taxon>Eukaryota</taxon>
        <taxon>Metazoa</taxon>
        <taxon>Ecdysozoa</taxon>
        <taxon>Arthropoda</taxon>
        <taxon>Hexapoda</taxon>
        <taxon>Insecta</taxon>
        <taxon>Pterygota</taxon>
        <taxon>Neoptera</taxon>
        <taxon>Endopterygota</taxon>
        <taxon>Diptera</taxon>
        <taxon>Nematocera</taxon>
        <taxon>Culicoidea</taxon>
        <taxon>Culicidae</taxon>
        <taxon>Anophelinae</taxon>
        <taxon>Anopheles</taxon>
    </lineage>
</organism>
<proteinExistence type="predicted"/>
<sequence>MILIPDTCIALSLLLALHTTECSMRFQSASPRSVSSSTEFENGAAPIASSFVMSPLGMGVLKFPALTIATGWNVSFV</sequence>
<protein>
    <submittedName>
        <fullName evidence="2">Putative secreted protein</fullName>
    </submittedName>
</protein>
<feature type="chain" id="PRO_5014818169" evidence="1">
    <location>
        <begin position="23"/>
        <end position="77"/>
    </location>
</feature>
<keyword evidence="1" id="KW-0732">Signal</keyword>
<dbReference type="EMBL" id="GGFL01014855">
    <property type="protein sequence ID" value="MBW79033.1"/>
    <property type="molecule type" value="Transcribed_RNA"/>
</dbReference>
<name>A0A2M4DN94_ANODA</name>
<evidence type="ECO:0000256" key="1">
    <source>
        <dbReference type="SAM" id="SignalP"/>
    </source>
</evidence>
<reference evidence="2" key="1">
    <citation type="submission" date="2018-01" db="EMBL/GenBank/DDBJ databases">
        <title>An insight into the sialome of Amazonian anophelines.</title>
        <authorList>
            <person name="Ribeiro J.M."/>
            <person name="Scarpassa V."/>
            <person name="Calvo E."/>
        </authorList>
    </citation>
    <scope>NUCLEOTIDE SEQUENCE</scope>
</reference>
<evidence type="ECO:0000313" key="2">
    <source>
        <dbReference type="EMBL" id="MBW79033.1"/>
    </source>
</evidence>
<feature type="signal peptide" evidence="1">
    <location>
        <begin position="1"/>
        <end position="22"/>
    </location>
</feature>
<dbReference type="AlphaFoldDB" id="A0A2M4DN94"/>